<evidence type="ECO:0000256" key="11">
    <source>
        <dbReference type="RuleBase" id="RU000461"/>
    </source>
</evidence>
<comment type="function">
    <text evidence="9">Cytochromes P450 are a group of heme-thiolate monooxygenases. They oxidize a variety of structurally unrelated compounds, including steroids, fatty acids, and xenobiotics.</text>
</comment>
<evidence type="ECO:0000256" key="1">
    <source>
        <dbReference type="ARBA" id="ARBA00004174"/>
    </source>
</evidence>
<dbReference type="InterPro" id="IPR001128">
    <property type="entry name" value="Cyt_P450"/>
</dbReference>
<keyword evidence="14" id="KW-1185">Reference proteome</keyword>
<evidence type="ECO:0000256" key="2">
    <source>
        <dbReference type="ARBA" id="ARBA00004406"/>
    </source>
</evidence>
<dbReference type="GO" id="GO:0008395">
    <property type="term" value="F:steroid hydroxylase activity"/>
    <property type="evidence" value="ECO:0007669"/>
    <property type="project" value="TreeGrafter"/>
</dbReference>
<comment type="similarity">
    <text evidence="3 11">Belongs to the cytochrome P450 family.</text>
</comment>
<dbReference type="InterPro" id="IPR002401">
    <property type="entry name" value="Cyt_P450_E_grp-I"/>
</dbReference>
<evidence type="ECO:0000313" key="14">
    <source>
        <dbReference type="Proteomes" id="UP001174909"/>
    </source>
</evidence>
<comment type="subcellular location">
    <subcellularLocation>
        <location evidence="2">Endoplasmic reticulum membrane</location>
        <topology evidence="2">Peripheral membrane protein</topology>
    </subcellularLocation>
    <subcellularLocation>
        <location evidence="1">Microsome membrane</location>
        <topology evidence="1">Peripheral membrane protein</topology>
    </subcellularLocation>
</comment>
<evidence type="ECO:0000256" key="8">
    <source>
        <dbReference type="ARBA" id="ARBA00023004"/>
    </source>
</evidence>
<accession>A0AA35X3T5</accession>
<evidence type="ECO:0000313" key="13">
    <source>
        <dbReference type="EMBL" id="CAI8043119.1"/>
    </source>
</evidence>
<keyword evidence="5 10" id="KW-0479">Metal-binding</keyword>
<feature type="binding site" description="axial binding residue" evidence="10">
    <location>
        <position position="453"/>
    </location>
    <ligand>
        <name>heme</name>
        <dbReference type="ChEBI" id="CHEBI:30413"/>
    </ligand>
    <ligandPart>
        <name>Fe</name>
        <dbReference type="ChEBI" id="CHEBI:18248"/>
    </ligandPart>
</feature>
<dbReference type="InterPro" id="IPR017972">
    <property type="entry name" value="Cyt_P450_CS"/>
</dbReference>
<protein>
    <submittedName>
        <fullName evidence="13">Cytochrome P450 3A4</fullName>
    </submittedName>
</protein>
<proteinExistence type="inferred from homology"/>
<keyword evidence="6" id="KW-0492">Microsome</keyword>
<evidence type="ECO:0000256" key="12">
    <source>
        <dbReference type="SAM" id="Phobius"/>
    </source>
</evidence>
<organism evidence="13 14">
    <name type="scientific">Geodia barretti</name>
    <name type="common">Barrett's horny sponge</name>
    <dbReference type="NCBI Taxonomy" id="519541"/>
    <lineage>
        <taxon>Eukaryota</taxon>
        <taxon>Metazoa</taxon>
        <taxon>Porifera</taxon>
        <taxon>Demospongiae</taxon>
        <taxon>Heteroscleromorpha</taxon>
        <taxon>Tetractinellida</taxon>
        <taxon>Astrophorina</taxon>
        <taxon>Geodiidae</taxon>
        <taxon>Geodia</taxon>
    </lineage>
</organism>
<dbReference type="Gene3D" id="1.10.630.10">
    <property type="entry name" value="Cytochrome P450"/>
    <property type="match status" value="1"/>
</dbReference>
<dbReference type="FunFam" id="1.10.630.10:FF:000042">
    <property type="entry name" value="Cytochrome P450"/>
    <property type="match status" value="1"/>
</dbReference>
<dbReference type="PANTHER" id="PTHR24302:SF15">
    <property type="entry name" value="FATTY-ACID PEROXYGENASE"/>
    <property type="match status" value="1"/>
</dbReference>
<dbReference type="CDD" id="cd11055">
    <property type="entry name" value="CYP3A-like"/>
    <property type="match status" value="1"/>
</dbReference>
<evidence type="ECO:0000256" key="6">
    <source>
        <dbReference type="ARBA" id="ARBA00022848"/>
    </source>
</evidence>
<keyword evidence="8 10" id="KW-0408">Iron</keyword>
<keyword evidence="4 10" id="KW-0349">Heme</keyword>
<dbReference type="PROSITE" id="PS00086">
    <property type="entry name" value="CYTOCHROME_P450"/>
    <property type="match status" value="1"/>
</dbReference>
<keyword evidence="6" id="KW-0256">Endoplasmic reticulum</keyword>
<gene>
    <name evidence="13" type="ORF">GBAR_LOCUS23926</name>
</gene>
<dbReference type="SUPFAM" id="SSF48264">
    <property type="entry name" value="Cytochrome P450"/>
    <property type="match status" value="1"/>
</dbReference>
<keyword evidence="12" id="KW-0472">Membrane</keyword>
<evidence type="ECO:0000256" key="4">
    <source>
        <dbReference type="ARBA" id="ARBA00022617"/>
    </source>
</evidence>
<evidence type="ECO:0000256" key="10">
    <source>
        <dbReference type="PIRSR" id="PIRSR602401-1"/>
    </source>
</evidence>
<dbReference type="EMBL" id="CASHTH010003303">
    <property type="protein sequence ID" value="CAI8043119.1"/>
    <property type="molecule type" value="Genomic_DNA"/>
</dbReference>
<evidence type="ECO:0000256" key="9">
    <source>
        <dbReference type="ARBA" id="ARBA00043906"/>
    </source>
</evidence>
<dbReference type="Pfam" id="PF00067">
    <property type="entry name" value="p450"/>
    <property type="match status" value="1"/>
</dbReference>
<dbReference type="GO" id="GO:0020037">
    <property type="term" value="F:heme binding"/>
    <property type="evidence" value="ECO:0007669"/>
    <property type="project" value="InterPro"/>
</dbReference>
<evidence type="ECO:0000256" key="7">
    <source>
        <dbReference type="ARBA" id="ARBA00023002"/>
    </source>
</evidence>
<keyword evidence="7 11" id="KW-0560">Oxidoreductase</keyword>
<reference evidence="13" key="1">
    <citation type="submission" date="2023-03" db="EMBL/GenBank/DDBJ databases">
        <authorList>
            <person name="Steffen K."/>
            <person name="Cardenas P."/>
        </authorList>
    </citation>
    <scope>NUCLEOTIDE SEQUENCE</scope>
</reference>
<dbReference type="PRINTS" id="PR00385">
    <property type="entry name" value="P450"/>
</dbReference>
<keyword evidence="12" id="KW-1133">Transmembrane helix</keyword>
<dbReference type="PRINTS" id="PR00463">
    <property type="entry name" value="EP450I"/>
</dbReference>
<dbReference type="PANTHER" id="PTHR24302">
    <property type="entry name" value="CYTOCHROME P450 FAMILY 3"/>
    <property type="match status" value="1"/>
</dbReference>
<dbReference type="GO" id="GO:0005506">
    <property type="term" value="F:iron ion binding"/>
    <property type="evidence" value="ECO:0007669"/>
    <property type="project" value="InterPro"/>
</dbReference>
<comment type="cofactor">
    <cofactor evidence="10">
        <name>heme</name>
        <dbReference type="ChEBI" id="CHEBI:30413"/>
    </cofactor>
</comment>
<dbReference type="GO" id="GO:0016705">
    <property type="term" value="F:oxidoreductase activity, acting on paired donors, with incorporation or reduction of molecular oxygen"/>
    <property type="evidence" value="ECO:0007669"/>
    <property type="project" value="InterPro"/>
</dbReference>
<evidence type="ECO:0000256" key="5">
    <source>
        <dbReference type="ARBA" id="ARBA00022723"/>
    </source>
</evidence>
<evidence type="ECO:0000256" key="3">
    <source>
        <dbReference type="ARBA" id="ARBA00010617"/>
    </source>
</evidence>
<sequence>MDPGSVLLTVVTGAIVAFLYWLYSFAVAPFRVLSRIGVRGPPPIPFYGNQKMVVKEGKLNFFTKMFETYGNVFGYYLGQRVIIVIKDIELIKEVTVKKCNNFSDRPPQPVLLKRGSAPRGLLNAEGAYWKKLRVTLSPSFSASKMKMMAPLIEEHCQTLESILSENADTDKSTDVTLAFGNLSLETIIAAAFGRSIDIQRGESDELLTAAEGIMARVREGAELSLERIITLLSNFPWMASVLRLLASRSKSGAHYQTLARVSLALIRARRQAPDAQQSYKDLLQLMLDATADGKEEHRKLTDEEVMAQCITFIVAGYETTSSLLSFTAYLLAKNPEVQDRLVGEIEAYLTEHPDSTPYEKALGIPYLDMVVQESMRVMPPVSSTNRYCVESTTVGDWKVPAGTVIIIPIWHLHHDPQYWPQPHKFDPDRFTDEEKDKRPALAHMPFGMGPRNCIGMRFALLEAKLALITILCKYKFVPAPETEDPLQLIHGVTSSPKNPLFLRVVSH</sequence>
<keyword evidence="12" id="KW-0812">Transmembrane</keyword>
<dbReference type="Proteomes" id="UP001174909">
    <property type="component" value="Unassembled WGS sequence"/>
</dbReference>
<feature type="transmembrane region" description="Helical" evidence="12">
    <location>
        <begin position="6"/>
        <end position="30"/>
    </location>
</feature>
<name>A0AA35X3T5_GEOBA</name>
<keyword evidence="11" id="KW-0503">Monooxygenase</keyword>
<dbReference type="GO" id="GO:0005789">
    <property type="term" value="C:endoplasmic reticulum membrane"/>
    <property type="evidence" value="ECO:0007669"/>
    <property type="project" value="UniProtKB-SubCell"/>
</dbReference>
<dbReference type="AlphaFoldDB" id="A0AA35X3T5"/>
<dbReference type="InterPro" id="IPR050705">
    <property type="entry name" value="Cytochrome_P450_3A"/>
</dbReference>
<dbReference type="InterPro" id="IPR036396">
    <property type="entry name" value="Cyt_P450_sf"/>
</dbReference>
<comment type="caution">
    <text evidence="13">The sequence shown here is derived from an EMBL/GenBank/DDBJ whole genome shotgun (WGS) entry which is preliminary data.</text>
</comment>